<evidence type="ECO:0000313" key="1">
    <source>
        <dbReference type="EMBL" id="KAH9322517.1"/>
    </source>
</evidence>
<dbReference type="Proteomes" id="UP000824469">
    <property type="component" value="Unassembled WGS sequence"/>
</dbReference>
<dbReference type="AlphaFoldDB" id="A0AA38GI73"/>
<organism evidence="1 2">
    <name type="scientific">Taxus chinensis</name>
    <name type="common">Chinese yew</name>
    <name type="synonym">Taxus wallichiana var. chinensis</name>
    <dbReference type="NCBI Taxonomy" id="29808"/>
    <lineage>
        <taxon>Eukaryota</taxon>
        <taxon>Viridiplantae</taxon>
        <taxon>Streptophyta</taxon>
        <taxon>Embryophyta</taxon>
        <taxon>Tracheophyta</taxon>
        <taxon>Spermatophyta</taxon>
        <taxon>Pinopsida</taxon>
        <taxon>Pinidae</taxon>
        <taxon>Conifers II</taxon>
        <taxon>Cupressales</taxon>
        <taxon>Taxaceae</taxon>
        <taxon>Taxus</taxon>
    </lineage>
</organism>
<gene>
    <name evidence="1" type="ORF">KI387_017156</name>
</gene>
<accession>A0AA38GI73</accession>
<feature type="non-terminal residue" evidence="1">
    <location>
        <position position="67"/>
    </location>
</feature>
<dbReference type="EMBL" id="JAHRHJ020000003">
    <property type="protein sequence ID" value="KAH9322517.1"/>
    <property type="molecule type" value="Genomic_DNA"/>
</dbReference>
<name>A0AA38GI73_TAXCH</name>
<protein>
    <submittedName>
        <fullName evidence="1">Uncharacterized protein</fullName>
    </submittedName>
</protein>
<sequence length="67" mass="7672">CVLCLEEGPSYIFLYIKQSLHLFRHPSSKLGCAVFPQGILFSCQMLRNPGEPRIATNHRRNHFGSVR</sequence>
<proteinExistence type="predicted"/>
<reference evidence="1 2" key="1">
    <citation type="journal article" date="2021" name="Nat. Plants">
        <title>The Taxus genome provides insights into paclitaxel biosynthesis.</title>
        <authorList>
            <person name="Xiong X."/>
            <person name="Gou J."/>
            <person name="Liao Q."/>
            <person name="Li Y."/>
            <person name="Zhou Q."/>
            <person name="Bi G."/>
            <person name="Li C."/>
            <person name="Du R."/>
            <person name="Wang X."/>
            <person name="Sun T."/>
            <person name="Guo L."/>
            <person name="Liang H."/>
            <person name="Lu P."/>
            <person name="Wu Y."/>
            <person name="Zhang Z."/>
            <person name="Ro D.K."/>
            <person name="Shang Y."/>
            <person name="Huang S."/>
            <person name="Yan J."/>
        </authorList>
    </citation>
    <scope>NUCLEOTIDE SEQUENCE [LARGE SCALE GENOMIC DNA]</scope>
    <source>
        <strain evidence="1">Ta-2019</strain>
    </source>
</reference>
<comment type="caution">
    <text evidence="1">The sequence shown here is derived from an EMBL/GenBank/DDBJ whole genome shotgun (WGS) entry which is preliminary data.</text>
</comment>
<keyword evidence="2" id="KW-1185">Reference proteome</keyword>
<evidence type="ECO:0000313" key="2">
    <source>
        <dbReference type="Proteomes" id="UP000824469"/>
    </source>
</evidence>
<feature type="non-terminal residue" evidence="1">
    <location>
        <position position="1"/>
    </location>
</feature>